<proteinExistence type="predicted"/>
<dbReference type="InterPro" id="IPR025322">
    <property type="entry name" value="PADRE_dom"/>
</dbReference>
<evidence type="ECO:0000313" key="2">
    <source>
        <dbReference type="EMBL" id="PKI53905.1"/>
    </source>
</evidence>
<accession>A0A218X407</accession>
<dbReference type="PANTHER" id="PTHR33148">
    <property type="entry name" value="PLASTID MOVEMENT IMPAIRED PROTEIN-RELATED"/>
    <property type="match status" value="1"/>
</dbReference>
<dbReference type="EMBL" id="MTKT01002440">
    <property type="protein sequence ID" value="OWM79673.1"/>
    <property type="molecule type" value="Genomic_DNA"/>
</dbReference>
<protein>
    <submittedName>
        <fullName evidence="1">Uncharacterized protein</fullName>
    </submittedName>
</protein>
<dbReference type="PANTHER" id="PTHR33148:SF2">
    <property type="entry name" value="DUF4228 DOMAIN-CONTAINING PROTEIN"/>
    <property type="match status" value="1"/>
</dbReference>
<reference evidence="3" key="1">
    <citation type="journal article" date="2017" name="Plant J.">
        <title>The pomegranate (Punica granatum L.) genome and the genomics of punicalagin biosynthesis.</title>
        <authorList>
            <person name="Qin G."/>
            <person name="Xu C."/>
            <person name="Ming R."/>
            <person name="Tang H."/>
            <person name="Guyot R."/>
            <person name="Kramer E.M."/>
            <person name="Hu Y."/>
            <person name="Yi X."/>
            <person name="Qi Y."/>
            <person name="Xu X."/>
            <person name="Gao Z."/>
            <person name="Pan H."/>
            <person name="Jian J."/>
            <person name="Tian Y."/>
            <person name="Yue Z."/>
            <person name="Xu Y."/>
        </authorList>
    </citation>
    <scope>NUCLEOTIDE SEQUENCE [LARGE SCALE GENOMIC DNA]</scope>
    <source>
        <strain evidence="3">cv. Dabenzi</strain>
    </source>
</reference>
<dbReference type="Proteomes" id="UP000233551">
    <property type="component" value="Unassembled WGS sequence"/>
</dbReference>
<dbReference type="Proteomes" id="UP000197138">
    <property type="component" value="Unassembled WGS sequence"/>
</dbReference>
<name>A0A218X407_PUNGR</name>
<dbReference type="Pfam" id="PF14009">
    <property type="entry name" value="PADRE"/>
    <property type="match status" value="1"/>
</dbReference>
<gene>
    <name evidence="1" type="ORF">CDL15_Pgr023085</name>
    <name evidence="2" type="ORF">CRG98_025699</name>
</gene>
<evidence type="ECO:0000313" key="3">
    <source>
        <dbReference type="Proteomes" id="UP000197138"/>
    </source>
</evidence>
<comment type="caution">
    <text evidence="1">The sequence shown here is derived from an EMBL/GenBank/DDBJ whole genome shotgun (WGS) entry which is preliminary data.</text>
</comment>
<sequence length="155" mass="16888">MGIVLSLGGAGSRCCMGIAMKKRPKVLQIVKPDCKILEYSSPILVRDVPMSIAASGIGIGKGSSQHLPPDYELQIGEVYYVLPPRRPPDGTEPEPARRIKVVITKQQLQLLLARQVSVQELMAGLDNKKTLYRGAEDGLALAWRPNLETIVEGVD</sequence>
<dbReference type="EMBL" id="PGOL01001823">
    <property type="protein sequence ID" value="PKI53905.1"/>
    <property type="molecule type" value="Genomic_DNA"/>
</dbReference>
<evidence type="ECO:0000313" key="1">
    <source>
        <dbReference type="EMBL" id="OWM79673.1"/>
    </source>
</evidence>
<dbReference type="GeneID" id="116202924"/>
<dbReference type="AlphaFoldDB" id="A0A218X407"/>
<dbReference type="OrthoDB" id="1908589at2759"/>
<evidence type="ECO:0000313" key="4">
    <source>
        <dbReference type="Proteomes" id="UP000233551"/>
    </source>
</evidence>
<keyword evidence="4" id="KW-1185">Reference proteome</keyword>
<reference evidence="1" key="2">
    <citation type="submission" date="2017-06" db="EMBL/GenBank/DDBJ databases">
        <title>The pomegranate genome and the genomics of punicalagin biosynthesis.</title>
        <authorList>
            <person name="Xu C."/>
        </authorList>
    </citation>
    <scope>NUCLEOTIDE SEQUENCE [LARGE SCALE GENOMIC DNA]</scope>
    <source>
        <tissue evidence="1">Fresh leaf</tissue>
    </source>
</reference>
<organism evidence="1 3">
    <name type="scientific">Punica granatum</name>
    <name type="common">Pomegranate</name>
    <dbReference type="NCBI Taxonomy" id="22663"/>
    <lineage>
        <taxon>Eukaryota</taxon>
        <taxon>Viridiplantae</taxon>
        <taxon>Streptophyta</taxon>
        <taxon>Embryophyta</taxon>
        <taxon>Tracheophyta</taxon>
        <taxon>Spermatophyta</taxon>
        <taxon>Magnoliopsida</taxon>
        <taxon>eudicotyledons</taxon>
        <taxon>Gunneridae</taxon>
        <taxon>Pentapetalae</taxon>
        <taxon>rosids</taxon>
        <taxon>malvids</taxon>
        <taxon>Myrtales</taxon>
        <taxon>Lythraceae</taxon>
        <taxon>Punica</taxon>
    </lineage>
</organism>
<reference evidence="2 4" key="3">
    <citation type="submission" date="2017-11" db="EMBL/GenBank/DDBJ databases">
        <title>De-novo sequencing of pomegranate (Punica granatum L.) genome.</title>
        <authorList>
            <person name="Akparov Z."/>
            <person name="Amiraslanov A."/>
            <person name="Hajiyeva S."/>
            <person name="Abbasov M."/>
            <person name="Kaur K."/>
            <person name="Hamwieh A."/>
            <person name="Solovyev V."/>
            <person name="Salamov A."/>
            <person name="Braich B."/>
            <person name="Kosarev P."/>
            <person name="Mahmoud A."/>
            <person name="Hajiyev E."/>
            <person name="Babayeva S."/>
            <person name="Izzatullayeva V."/>
            <person name="Mammadov A."/>
            <person name="Mammadov A."/>
            <person name="Sharifova S."/>
            <person name="Ojaghi J."/>
            <person name="Eynullazada K."/>
            <person name="Bayramov B."/>
            <person name="Abdulazimova A."/>
            <person name="Shahmuradov I."/>
        </authorList>
    </citation>
    <scope>NUCLEOTIDE SEQUENCE [LARGE SCALE GENOMIC DNA]</scope>
    <source>
        <strain evidence="2">AG2017</strain>
        <strain evidence="4">cv. AG2017</strain>
        <tissue evidence="2">Leaf</tissue>
    </source>
</reference>